<dbReference type="SUPFAM" id="SSF51735">
    <property type="entry name" value="NAD(P)-binding Rossmann-fold domains"/>
    <property type="match status" value="1"/>
</dbReference>
<evidence type="ECO:0008006" key="7">
    <source>
        <dbReference type="Google" id="ProtNLM"/>
    </source>
</evidence>
<dbReference type="InterPro" id="IPR002347">
    <property type="entry name" value="SDR_fam"/>
</dbReference>
<keyword evidence="4" id="KW-0812">Transmembrane</keyword>
<organism evidence="5 6">
    <name type="scientific">Aspergillus pseudoustus</name>
    <dbReference type="NCBI Taxonomy" id="1810923"/>
    <lineage>
        <taxon>Eukaryota</taxon>
        <taxon>Fungi</taxon>
        <taxon>Dikarya</taxon>
        <taxon>Ascomycota</taxon>
        <taxon>Pezizomycotina</taxon>
        <taxon>Eurotiomycetes</taxon>
        <taxon>Eurotiomycetidae</taxon>
        <taxon>Eurotiales</taxon>
        <taxon>Aspergillaceae</taxon>
        <taxon>Aspergillus</taxon>
        <taxon>Aspergillus subgen. Nidulantes</taxon>
    </lineage>
</organism>
<dbReference type="Pfam" id="PF00106">
    <property type="entry name" value="adh_short"/>
    <property type="match status" value="2"/>
</dbReference>
<gene>
    <name evidence="5" type="ORF">BJY01DRAFT_201318</name>
</gene>
<keyword evidence="3" id="KW-0560">Oxidoreductase</keyword>
<comment type="caution">
    <text evidence="5">The sequence shown here is derived from an EMBL/GenBank/DDBJ whole genome shotgun (WGS) entry which is preliminary data.</text>
</comment>
<feature type="transmembrane region" description="Helical" evidence="4">
    <location>
        <begin position="20"/>
        <end position="43"/>
    </location>
</feature>
<sequence length="323" mass="34390">MAPTDQVISDSKNRFANDRVIITGGASGIGLAIAMSFASYGALVALVDVNETQLDVAVRTIGTGATGYVCDISSWSEQRDLFEKVTATIGPPTIVCLNAGIDPELAISNPSSSAECKKRLVQYNYLAPELDESDDDKKSMPTTTTGLKKPPSNILDVNFYGVLYGIKLASHYMGENGGRIIVTGSAASYVGFPYQDIYVASKHAILGLVRATAKRPQESSGRHRPVSLSMVAPWLTDTPLTRANSVLGGGAQALSPTTSSSSDVAQAVLQLSTMDHTRCHGRCLWVRGSTVVEVEESYEAWLGTLGKSEMEVKQLGVPDLAKL</sequence>
<dbReference type="PROSITE" id="PS00061">
    <property type="entry name" value="ADH_SHORT"/>
    <property type="match status" value="1"/>
</dbReference>
<proteinExistence type="inferred from homology"/>
<dbReference type="InterPro" id="IPR020904">
    <property type="entry name" value="Sc_DH/Rdtase_CS"/>
</dbReference>
<evidence type="ECO:0000256" key="3">
    <source>
        <dbReference type="ARBA" id="ARBA00023002"/>
    </source>
</evidence>
<dbReference type="EMBL" id="JBFXLU010000001">
    <property type="protein sequence ID" value="KAL2858524.1"/>
    <property type="molecule type" value="Genomic_DNA"/>
</dbReference>
<comment type="similarity">
    <text evidence="1">Belongs to the short-chain dehydrogenases/reductases (SDR) family.</text>
</comment>
<evidence type="ECO:0000256" key="4">
    <source>
        <dbReference type="SAM" id="Phobius"/>
    </source>
</evidence>
<keyword evidence="4" id="KW-1133">Transmembrane helix</keyword>
<keyword evidence="4" id="KW-0472">Membrane</keyword>
<reference evidence="5 6" key="1">
    <citation type="submission" date="2024-07" db="EMBL/GenBank/DDBJ databases">
        <title>Section-level genome sequencing and comparative genomics of Aspergillus sections Usti and Cavernicolus.</title>
        <authorList>
            <consortium name="Lawrence Berkeley National Laboratory"/>
            <person name="Nybo J.L."/>
            <person name="Vesth T.C."/>
            <person name="Theobald S."/>
            <person name="Frisvad J.C."/>
            <person name="Larsen T.O."/>
            <person name="Kjaerboelling I."/>
            <person name="Rothschild-Mancinelli K."/>
            <person name="Lyhne E.K."/>
            <person name="Kogle M.E."/>
            <person name="Barry K."/>
            <person name="Clum A."/>
            <person name="Na H."/>
            <person name="Ledsgaard L."/>
            <person name="Lin J."/>
            <person name="Lipzen A."/>
            <person name="Kuo A."/>
            <person name="Riley R."/>
            <person name="Mondo S."/>
            <person name="Labutti K."/>
            <person name="Haridas S."/>
            <person name="Pangalinan J."/>
            <person name="Salamov A.A."/>
            <person name="Simmons B.A."/>
            <person name="Magnuson J.K."/>
            <person name="Chen J."/>
            <person name="Drula E."/>
            <person name="Henrissat B."/>
            <person name="Wiebenga A."/>
            <person name="Lubbers R.J."/>
            <person name="Gomes A.C."/>
            <person name="Makela M.R."/>
            <person name="Stajich J."/>
            <person name="Grigoriev I.V."/>
            <person name="Mortensen U.H."/>
            <person name="De Vries R.P."/>
            <person name="Baker S.E."/>
            <person name="Andersen M.R."/>
        </authorList>
    </citation>
    <scope>NUCLEOTIDE SEQUENCE [LARGE SCALE GENOMIC DNA]</scope>
    <source>
        <strain evidence="5 6">CBS 123904</strain>
    </source>
</reference>
<name>A0ABR4L2Y2_9EURO</name>
<keyword evidence="6" id="KW-1185">Reference proteome</keyword>
<evidence type="ECO:0000313" key="6">
    <source>
        <dbReference type="Proteomes" id="UP001610446"/>
    </source>
</evidence>
<dbReference type="PANTHER" id="PTHR43180:SF33">
    <property type="entry name" value="15-HYDROXYPROSTAGLANDIN DEHYDROGENASE [NAD(+)]-LIKE"/>
    <property type="match status" value="1"/>
</dbReference>
<accession>A0ABR4L2Y2</accession>
<dbReference type="Proteomes" id="UP001610446">
    <property type="component" value="Unassembled WGS sequence"/>
</dbReference>
<protein>
    <recommendedName>
        <fullName evidence="7">NAD(P)-binding protein</fullName>
    </recommendedName>
</protein>
<dbReference type="PRINTS" id="PR00081">
    <property type="entry name" value="GDHRDH"/>
</dbReference>
<dbReference type="Gene3D" id="3.40.50.720">
    <property type="entry name" value="NAD(P)-binding Rossmann-like Domain"/>
    <property type="match status" value="1"/>
</dbReference>
<evidence type="ECO:0000313" key="5">
    <source>
        <dbReference type="EMBL" id="KAL2858524.1"/>
    </source>
</evidence>
<dbReference type="PANTHER" id="PTHR43180">
    <property type="entry name" value="3-OXOACYL-(ACYL-CARRIER-PROTEIN) REDUCTASE (AFU_ORTHOLOGUE AFUA_6G11210)"/>
    <property type="match status" value="1"/>
</dbReference>
<keyword evidence="2" id="KW-0521">NADP</keyword>
<evidence type="ECO:0000256" key="2">
    <source>
        <dbReference type="ARBA" id="ARBA00022857"/>
    </source>
</evidence>
<dbReference type="InterPro" id="IPR036291">
    <property type="entry name" value="NAD(P)-bd_dom_sf"/>
</dbReference>
<evidence type="ECO:0000256" key="1">
    <source>
        <dbReference type="ARBA" id="ARBA00006484"/>
    </source>
</evidence>